<organism evidence="1">
    <name type="scientific">marine sediment metagenome</name>
    <dbReference type="NCBI Taxonomy" id="412755"/>
    <lineage>
        <taxon>unclassified sequences</taxon>
        <taxon>metagenomes</taxon>
        <taxon>ecological metagenomes</taxon>
    </lineage>
</organism>
<feature type="non-terminal residue" evidence="1">
    <location>
        <position position="68"/>
    </location>
</feature>
<name>X1FSV8_9ZZZZ</name>
<gene>
    <name evidence="1" type="ORF">S03H2_39242</name>
</gene>
<comment type="caution">
    <text evidence="1">The sequence shown here is derived from an EMBL/GenBank/DDBJ whole genome shotgun (WGS) entry which is preliminary data.</text>
</comment>
<evidence type="ECO:0000313" key="1">
    <source>
        <dbReference type="EMBL" id="GAH48052.1"/>
    </source>
</evidence>
<dbReference type="EMBL" id="BARU01024245">
    <property type="protein sequence ID" value="GAH48052.1"/>
    <property type="molecule type" value="Genomic_DNA"/>
</dbReference>
<accession>X1FSV8</accession>
<proteinExistence type="predicted"/>
<protein>
    <submittedName>
        <fullName evidence="1">Uncharacterized protein</fullName>
    </submittedName>
</protein>
<reference evidence="1" key="1">
    <citation type="journal article" date="2014" name="Front. Microbiol.">
        <title>High frequency of phylogenetically diverse reductive dehalogenase-homologous genes in deep subseafloor sedimentary metagenomes.</title>
        <authorList>
            <person name="Kawai M."/>
            <person name="Futagami T."/>
            <person name="Toyoda A."/>
            <person name="Takaki Y."/>
            <person name="Nishi S."/>
            <person name="Hori S."/>
            <person name="Arai W."/>
            <person name="Tsubouchi T."/>
            <person name="Morono Y."/>
            <person name="Uchiyama I."/>
            <person name="Ito T."/>
            <person name="Fujiyama A."/>
            <person name="Inagaki F."/>
            <person name="Takami H."/>
        </authorList>
    </citation>
    <scope>NUCLEOTIDE SEQUENCE</scope>
    <source>
        <strain evidence="1">Expedition CK06-06</strain>
    </source>
</reference>
<sequence>MIPLILNNPESMAKVRVMTVKDYSEKTLKTLHRIGVLHIEEGKELKPVDKAAIELEHREVNELLTFVD</sequence>
<dbReference type="AlphaFoldDB" id="X1FSV8"/>